<reference evidence="1" key="1">
    <citation type="submission" date="2017-07" db="EMBL/GenBank/DDBJ databases">
        <title>Taro Niue Genome Assembly and Annotation.</title>
        <authorList>
            <person name="Atibalentja N."/>
            <person name="Keating K."/>
            <person name="Fields C.J."/>
        </authorList>
    </citation>
    <scope>NUCLEOTIDE SEQUENCE</scope>
    <source>
        <strain evidence="1">Niue_2</strain>
        <tissue evidence="1">Leaf</tissue>
    </source>
</reference>
<gene>
    <name evidence="1" type="ORF">Taro_049658</name>
</gene>
<dbReference type="Proteomes" id="UP000652761">
    <property type="component" value="Unassembled WGS sequence"/>
</dbReference>
<comment type="caution">
    <text evidence="1">The sequence shown here is derived from an EMBL/GenBank/DDBJ whole genome shotgun (WGS) entry which is preliminary data.</text>
</comment>
<accession>A0A843XBD4</accession>
<dbReference type="AlphaFoldDB" id="A0A843XBD4"/>
<keyword evidence="2" id="KW-1185">Reference proteome</keyword>
<protein>
    <submittedName>
        <fullName evidence="1">Uncharacterized protein</fullName>
    </submittedName>
</protein>
<evidence type="ECO:0000313" key="2">
    <source>
        <dbReference type="Proteomes" id="UP000652761"/>
    </source>
</evidence>
<evidence type="ECO:0000313" key="1">
    <source>
        <dbReference type="EMBL" id="MQM16699.1"/>
    </source>
</evidence>
<proteinExistence type="predicted"/>
<organism evidence="1 2">
    <name type="scientific">Colocasia esculenta</name>
    <name type="common">Wild taro</name>
    <name type="synonym">Arum esculentum</name>
    <dbReference type="NCBI Taxonomy" id="4460"/>
    <lineage>
        <taxon>Eukaryota</taxon>
        <taxon>Viridiplantae</taxon>
        <taxon>Streptophyta</taxon>
        <taxon>Embryophyta</taxon>
        <taxon>Tracheophyta</taxon>
        <taxon>Spermatophyta</taxon>
        <taxon>Magnoliopsida</taxon>
        <taxon>Liliopsida</taxon>
        <taxon>Araceae</taxon>
        <taxon>Aroideae</taxon>
        <taxon>Colocasieae</taxon>
        <taxon>Colocasia</taxon>
    </lineage>
</organism>
<sequence>MSSSTPPSLLLPLIVLHRGLLPRLRRYCLTFVAVGVVVSWSPQFLGLCLVERQLDLSSVAARLRGGPVRESRRPHTRRLALSRAVVAEGLHHRQCNFLTVVHLEV</sequence>
<feature type="non-terminal residue" evidence="1">
    <location>
        <position position="1"/>
    </location>
</feature>
<dbReference type="EMBL" id="NMUH01007126">
    <property type="protein sequence ID" value="MQM16699.1"/>
    <property type="molecule type" value="Genomic_DNA"/>
</dbReference>
<name>A0A843XBD4_COLES</name>